<reference evidence="4" key="1">
    <citation type="journal article" date="2019" name="Nat. Commun.">
        <title>Genome-wide association mapping of date palm fruit traits.</title>
        <authorList>
            <person name="Hazzouri K.M."/>
            <person name="Gros-Balthazard M."/>
            <person name="Flowers J.M."/>
            <person name="Copetti D."/>
            <person name="Lemansour A."/>
            <person name="Lebrun M."/>
            <person name="Masmoudi K."/>
            <person name="Ferrand S."/>
            <person name="Dhar M.I."/>
            <person name="Fresquez Z.A."/>
            <person name="Rosas U."/>
            <person name="Zhang J."/>
            <person name="Talag J."/>
            <person name="Lee S."/>
            <person name="Kudrna D."/>
            <person name="Powell R.F."/>
            <person name="Leitch I.J."/>
            <person name="Krueger R.R."/>
            <person name="Wing R.A."/>
            <person name="Amiri K.M.A."/>
            <person name="Purugganan M.D."/>
        </authorList>
    </citation>
    <scope>NUCLEOTIDE SEQUENCE [LARGE SCALE GENOMIC DNA]</scope>
    <source>
        <strain evidence="4">cv. Khalas</strain>
    </source>
</reference>
<dbReference type="Pfam" id="PF08284">
    <property type="entry name" value="RVP_2"/>
    <property type="match status" value="1"/>
</dbReference>
<keyword evidence="1" id="KW-0863">Zinc-finger</keyword>
<dbReference type="GeneID" id="103699881"/>
<feature type="domain" description="CCHC-type" evidence="3">
    <location>
        <begin position="285"/>
        <end position="300"/>
    </location>
</feature>
<dbReference type="SUPFAM" id="SSF56672">
    <property type="entry name" value="DNA/RNA polymerases"/>
    <property type="match status" value="1"/>
</dbReference>
<dbReference type="Pfam" id="PF03732">
    <property type="entry name" value="Retrotrans_gag"/>
    <property type="match status" value="1"/>
</dbReference>
<feature type="region of interest" description="Disordered" evidence="2">
    <location>
        <begin position="238"/>
        <end position="266"/>
    </location>
</feature>
<dbReference type="InterPro" id="IPR005162">
    <property type="entry name" value="Retrotrans_gag_dom"/>
</dbReference>
<sequence length="554" mass="63135">MEDDRRAPSPDPSYRSESPDTPRSRAGSADLAGVYQLMAQLLQQQQQIQLATIQPTSSYYERFQRLHPPVFDGGPDPIAAETWIRDMEKMFQALQFPEETKVRLAIPQLKRSAEFWWTTMEPAYPASRITWRDFTRLFYTKYFPNSMSQMKQDEFLTLTQSEQMSVLQYASKFNELGRFCPQFMDNERSKASRFEQGLRYRIRSRISSHLFTCYRDMLDRALKVEADLMRPDLERNDLMKARPAGGQSSRPKGIKGSMIKKRQNRGCPSCGKHHSGPCLKKIGACFTCGQLGHMAHDCPKRAPRPPATEGQKPSNTPRVFALTRQDASASDQVVTGTLPVNLIDASILFDFGSTHSFVSVSFSKQLHCTSEKIEPLHVATPLQETVIVDTKYKNCIIQLGGKELEANFLQLDMHDFDIILGMDWMSQYHAHIDCYHKKVVFRMPGEPKFFFQNDDTPPQCKPTLHFISALRAVRALRKGCTAYLACVTDTQKKIKLEDIPVVREYPDVFSEELPGLPPDREVEFTIDLTPGAGPISKAPYRMAPAELRELKTQL</sequence>
<proteinExistence type="predicted"/>
<dbReference type="InterPro" id="IPR001878">
    <property type="entry name" value="Znf_CCHC"/>
</dbReference>
<dbReference type="InterPro" id="IPR032567">
    <property type="entry name" value="RTL1-rel"/>
</dbReference>
<evidence type="ECO:0000313" key="5">
    <source>
        <dbReference type="RefSeq" id="XP_008780098.2"/>
    </source>
</evidence>
<keyword evidence="4" id="KW-1185">Reference proteome</keyword>
<dbReference type="AlphaFoldDB" id="A0A8B7BKV4"/>
<accession>A0A8B7BKV4</accession>
<dbReference type="SUPFAM" id="SSF50630">
    <property type="entry name" value="Acid proteases"/>
    <property type="match status" value="1"/>
</dbReference>
<evidence type="ECO:0000256" key="1">
    <source>
        <dbReference type="PROSITE-ProRule" id="PRU00047"/>
    </source>
</evidence>
<dbReference type="InterPro" id="IPR036875">
    <property type="entry name" value="Znf_CCHC_sf"/>
</dbReference>
<reference evidence="5" key="2">
    <citation type="submission" date="2025-08" db="UniProtKB">
        <authorList>
            <consortium name="RefSeq"/>
        </authorList>
    </citation>
    <scope>IDENTIFICATION</scope>
    <source>
        <tissue evidence="5">Young leaves</tissue>
    </source>
</reference>
<dbReference type="OrthoDB" id="1937173at2759"/>
<dbReference type="InterPro" id="IPR043502">
    <property type="entry name" value="DNA/RNA_pol_sf"/>
</dbReference>
<keyword evidence="1" id="KW-0479">Metal-binding</keyword>
<name>A0A8B7BKV4_PHODC</name>
<evidence type="ECO:0000256" key="2">
    <source>
        <dbReference type="SAM" id="MobiDB-lite"/>
    </source>
</evidence>
<dbReference type="SMART" id="SM00343">
    <property type="entry name" value="ZnF_C2HC"/>
    <property type="match status" value="1"/>
</dbReference>
<gene>
    <name evidence="5" type="primary">LOC103699881</name>
</gene>
<dbReference type="KEGG" id="pda:103699881"/>
<organism evidence="4 5">
    <name type="scientific">Phoenix dactylifera</name>
    <name type="common">Date palm</name>
    <dbReference type="NCBI Taxonomy" id="42345"/>
    <lineage>
        <taxon>Eukaryota</taxon>
        <taxon>Viridiplantae</taxon>
        <taxon>Streptophyta</taxon>
        <taxon>Embryophyta</taxon>
        <taxon>Tracheophyta</taxon>
        <taxon>Spermatophyta</taxon>
        <taxon>Magnoliopsida</taxon>
        <taxon>Liliopsida</taxon>
        <taxon>Arecaceae</taxon>
        <taxon>Coryphoideae</taxon>
        <taxon>Phoeniceae</taxon>
        <taxon>Phoenix</taxon>
    </lineage>
</organism>
<dbReference type="InterPro" id="IPR021109">
    <property type="entry name" value="Peptidase_aspartic_dom_sf"/>
</dbReference>
<dbReference type="SUPFAM" id="SSF57756">
    <property type="entry name" value="Retrovirus zinc finger-like domains"/>
    <property type="match status" value="1"/>
</dbReference>
<dbReference type="RefSeq" id="XP_008780098.2">
    <property type="nucleotide sequence ID" value="XM_008781876.2"/>
</dbReference>
<dbReference type="PANTHER" id="PTHR15503:SF42">
    <property type="entry name" value="ZINC FINGER, CCHC-TYPE, RETROTRANSPOSON GAG DOMAIN, ASPARTIC PEPTIDASE DOMAIN PROTEIN-RELATED"/>
    <property type="match status" value="1"/>
</dbReference>
<dbReference type="Pfam" id="PF00098">
    <property type="entry name" value="zf-CCHC"/>
    <property type="match status" value="1"/>
</dbReference>
<dbReference type="CDD" id="cd00303">
    <property type="entry name" value="retropepsin_like"/>
    <property type="match status" value="1"/>
</dbReference>
<dbReference type="GO" id="GO:0003676">
    <property type="term" value="F:nucleic acid binding"/>
    <property type="evidence" value="ECO:0007669"/>
    <property type="project" value="InterPro"/>
</dbReference>
<dbReference type="Gene3D" id="2.40.70.10">
    <property type="entry name" value="Acid Proteases"/>
    <property type="match status" value="1"/>
</dbReference>
<feature type="region of interest" description="Disordered" evidence="2">
    <location>
        <begin position="1"/>
        <end position="27"/>
    </location>
</feature>
<evidence type="ECO:0000259" key="3">
    <source>
        <dbReference type="PROSITE" id="PS50158"/>
    </source>
</evidence>
<keyword evidence="1" id="KW-0862">Zinc</keyword>
<dbReference type="Gene3D" id="4.10.60.10">
    <property type="entry name" value="Zinc finger, CCHC-type"/>
    <property type="match status" value="1"/>
</dbReference>
<protein>
    <submittedName>
        <fullName evidence="5">Uncharacterized protein LOC103699881</fullName>
    </submittedName>
</protein>
<evidence type="ECO:0000313" key="4">
    <source>
        <dbReference type="Proteomes" id="UP000228380"/>
    </source>
</evidence>
<dbReference type="Proteomes" id="UP000228380">
    <property type="component" value="Chromosome 11"/>
</dbReference>
<dbReference type="GO" id="GO:0008270">
    <property type="term" value="F:zinc ion binding"/>
    <property type="evidence" value="ECO:0007669"/>
    <property type="project" value="UniProtKB-KW"/>
</dbReference>
<dbReference type="PROSITE" id="PS50158">
    <property type="entry name" value="ZF_CCHC"/>
    <property type="match status" value="1"/>
</dbReference>
<dbReference type="PANTHER" id="PTHR15503">
    <property type="entry name" value="LDOC1 RELATED"/>
    <property type="match status" value="1"/>
</dbReference>